<dbReference type="AlphaFoldDB" id="A0AAU7BZ84"/>
<proteinExistence type="predicted"/>
<dbReference type="KEGG" id="rof:AAGW17_01085"/>
<name>A0AAU7BZ84_9RICK</name>
<reference evidence="1" key="1">
    <citation type="submission" date="2024-05" db="EMBL/GenBank/DDBJ databases">
        <title>Characterization of a novel Rickettsia species. (Rickettsia oklahomia sp. nov.) from Amblyomma americanum ticks.</title>
        <authorList>
            <person name="Korla P.K."/>
            <person name="Karounos M."/>
            <person name="Wilson J.M."/>
            <person name="Little S.E."/>
            <person name="Qurollo B.A."/>
        </authorList>
    </citation>
    <scope>NUCLEOTIDE SEQUENCE</scope>
    <source>
        <strain evidence="1">Oklahoma-10</strain>
    </source>
</reference>
<protein>
    <submittedName>
        <fullName evidence="1">Uncharacterized protein</fullName>
    </submittedName>
</protein>
<dbReference type="EMBL" id="CP157197">
    <property type="protein sequence ID" value="XBG66489.1"/>
    <property type="molecule type" value="Genomic_DNA"/>
</dbReference>
<gene>
    <name evidence="1" type="ORF">AAGW17_01085</name>
</gene>
<evidence type="ECO:0000313" key="1">
    <source>
        <dbReference type="EMBL" id="XBG66489.1"/>
    </source>
</evidence>
<accession>A0AAU7BZ84</accession>
<sequence length="70" mass="8128">MMHQLLQVLCIVIDERRQQGSKVKQCLLLASKELLKHSMKSLAGRIIYNQLCRFNAQKIRKAGYIDDNLL</sequence>
<organism evidence="1">
    <name type="scientific">Rickettsia oklahomensis</name>
    <dbReference type="NCBI Taxonomy" id="3141789"/>
    <lineage>
        <taxon>Bacteria</taxon>
        <taxon>Pseudomonadati</taxon>
        <taxon>Pseudomonadota</taxon>
        <taxon>Alphaproteobacteria</taxon>
        <taxon>Rickettsiales</taxon>
        <taxon>Rickettsiaceae</taxon>
        <taxon>Rickettsieae</taxon>
        <taxon>Rickettsia</taxon>
        <taxon>belli group</taxon>
    </lineage>
</organism>
<dbReference type="RefSeq" id="WP_347939107.1">
    <property type="nucleotide sequence ID" value="NZ_CP157197.1"/>
</dbReference>